<dbReference type="OrthoDB" id="1909330at2759"/>
<feature type="compositionally biased region" description="Basic and acidic residues" evidence="6">
    <location>
        <begin position="55"/>
        <end position="67"/>
    </location>
</feature>
<dbReference type="CDD" id="cd10017">
    <property type="entry name" value="B3_DNA"/>
    <property type="match status" value="1"/>
</dbReference>
<evidence type="ECO:0000256" key="4">
    <source>
        <dbReference type="ARBA" id="ARBA00023163"/>
    </source>
</evidence>
<keyword evidence="5" id="KW-0539">Nucleus</keyword>
<dbReference type="SUPFAM" id="SSF101936">
    <property type="entry name" value="DNA-binding pseudobarrel domain"/>
    <property type="match status" value="1"/>
</dbReference>
<evidence type="ECO:0000256" key="2">
    <source>
        <dbReference type="ARBA" id="ARBA00023015"/>
    </source>
</evidence>
<feature type="compositionally biased region" description="Polar residues" evidence="6">
    <location>
        <begin position="1"/>
        <end position="11"/>
    </location>
</feature>
<evidence type="ECO:0000259" key="7">
    <source>
        <dbReference type="PROSITE" id="PS50863"/>
    </source>
</evidence>
<feature type="region of interest" description="Disordered" evidence="6">
    <location>
        <begin position="1"/>
        <end position="68"/>
    </location>
</feature>
<dbReference type="EMBL" id="KK914227">
    <property type="protein sequence ID" value="KDP45675.1"/>
    <property type="molecule type" value="Genomic_DNA"/>
</dbReference>
<keyword evidence="9" id="KW-1185">Reference proteome</keyword>
<dbReference type="InterPro" id="IPR003340">
    <property type="entry name" value="B3_DNA-bd"/>
</dbReference>
<accession>A0A067LLN2</accession>
<gene>
    <name evidence="8" type="ORF">JCGZ_17282</name>
</gene>
<dbReference type="GO" id="GO:0003677">
    <property type="term" value="F:DNA binding"/>
    <property type="evidence" value="ECO:0007669"/>
    <property type="project" value="UniProtKB-KW"/>
</dbReference>
<evidence type="ECO:0000256" key="3">
    <source>
        <dbReference type="ARBA" id="ARBA00023125"/>
    </source>
</evidence>
<sequence>MAIENGNSNTYEEARKQRVKENKKRFEDLGISNISKSLSKLSSPEKKSKQRLPKPKSEGTEAFELRRSSRARNTVTSYLDDLDIDLPSLRKRSRSNSSWKSYVARPLEEVKLASYEDRALALRAAEEFQSGLQSGNPSFVKSMVRSHVYSCFWLGLPTQFCKDHLPKKDLDMILEDENGSTCDAKYLGKRNGLSGGWRGFALDHKLDDGDAVVFELVESDRFKGFNILNF</sequence>
<evidence type="ECO:0000256" key="6">
    <source>
        <dbReference type="SAM" id="MobiDB-lite"/>
    </source>
</evidence>
<reference evidence="8 9" key="1">
    <citation type="journal article" date="2014" name="PLoS ONE">
        <title>Global Analysis of Gene Expression Profiles in Physic Nut (Jatropha curcas L.) Seedlings Exposed to Salt Stress.</title>
        <authorList>
            <person name="Zhang L."/>
            <person name="Zhang C."/>
            <person name="Wu P."/>
            <person name="Chen Y."/>
            <person name="Li M."/>
            <person name="Jiang H."/>
            <person name="Wu G."/>
        </authorList>
    </citation>
    <scope>NUCLEOTIDE SEQUENCE [LARGE SCALE GENOMIC DNA]</scope>
    <source>
        <strain evidence="9">cv. GZQX0401</strain>
        <tissue evidence="8">Young leaves</tissue>
    </source>
</reference>
<dbReference type="Gene3D" id="2.40.330.10">
    <property type="entry name" value="DNA-binding pseudobarrel domain"/>
    <property type="match status" value="1"/>
</dbReference>
<dbReference type="PANTHER" id="PTHR31391">
    <property type="entry name" value="B3 DOMAIN-CONTAINING PROTEIN OS11G0197600-RELATED"/>
    <property type="match status" value="1"/>
</dbReference>
<dbReference type="PROSITE" id="PS50863">
    <property type="entry name" value="B3"/>
    <property type="match status" value="1"/>
</dbReference>
<dbReference type="GO" id="GO:0005634">
    <property type="term" value="C:nucleus"/>
    <property type="evidence" value="ECO:0007669"/>
    <property type="project" value="UniProtKB-SubCell"/>
</dbReference>
<evidence type="ECO:0000313" key="9">
    <source>
        <dbReference type="Proteomes" id="UP000027138"/>
    </source>
</evidence>
<dbReference type="STRING" id="180498.A0A067LLN2"/>
<evidence type="ECO:0000256" key="1">
    <source>
        <dbReference type="ARBA" id="ARBA00004123"/>
    </source>
</evidence>
<dbReference type="InterPro" id="IPR015300">
    <property type="entry name" value="DNA-bd_pseudobarrel_sf"/>
</dbReference>
<protein>
    <recommendedName>
        <fullName evidence="7">TF-B3 domain-containing protein</fullName>
    </recommendedName>
</protein>
<dbReference type="Pfam" id="PF02362">
    <property type="entry name" value="B3"/>
    <property type="match status" value="1"/>
</dbReference>
<feature type="domain" description="TF-B3" evidence="7">
    <location>
        <begin position="139"/>
        <end position="230"/>
    </location>
</feature>
<organism evidence="8 9">
    <name type="scientific">Jatropha curcas</name>
    <name type="common">Barbados nut</name>
    <dbReference type="NCBI Taxonomy" id="180498"/>
    <lineage>
        <taxon>Eukaryota</taxon>
        <taxon>Viridiplantae</taxon>
        <taxon>Streptophyta</taxon>
        <taxon>Embryophyta</taxon>
        <taxon>Tracheophyta</taxon>
        <taxon>Spermatophyta</taxon>
        <taxon>Magnoliopsida</taxon>
        <taxon>eudicotyledons</taxon>
        <taxon>Gunneridae</taxon>
        <taxon>Pentapetalae</taxon>
        <taxon>rosids</taxon>
        <taxon>fabids</taxon>
        <taxon>Malpighiales</taxon>
        <taxon>Euphorbiaceae</taxon>
        <taxon>Crotonoideae</taxon>
        <taxon>Jatropheae</taxon>
        <taxon>Jatropha</taxon>
    </lineage>
</organism>
<proteinExistence type="predicted"/>
<evidence type="ECO:0000256" key="5">
    <source>
        <dbReference type="ARBA" id="ARBA00023242"/>
    </source>
</evidence>
<dbReference type="Proteomes" id="UP000027138">
    <property type="component" value="Unassembled WGS sequence"/>
</dbReference>
<evidence type="ECO:0000313" key="8">
    <source>
        <dbReference type="EMBL" id="KDP45675.1"/>
    </source>
</evidence>
<feature type="compositionally biased region" description="Basic and acidic residues" evidence="6">
    <location>
        <begin position="12"/>
        <end position="28"/>
    </location>
</feature>
<keyword evidence="2" id="KW-0805">Transcription regulation</keyword>
<dbReference type="SMART" id="SM01019">
    <property type="entry name" value="B3"/>
    <property type="match status" value="1"/>
</dbReference>
<dbReference type="AlphaFoldDB" id="A0A067LLN2"/>
<keyword evidence="3" id="KW-0238">DNA-binding</keyword>
<comment type="subcellular location">
    <subcellularLocation>
        <location evidence="1">Nucleus</location>
    </subcellularLocation>
</comment>
<dbReference type="InterPro" id="IPR044837">
    <property type="entry name" value="REM16-like"/>
</dbReference>
<dbReference type="PANTHER" id="PTHR31391:SF3">
    <property type="entry name" value="B3 DOMAIN-CONTAINING PROTEIN OS05G0481400"/>
    <property type="match status" value="1"/>
</dbReference>
<name>A0A067LLN2_JATCU</name>
<keyword evidence="4" id="KW-0804">Transcription</keyword>